<dbReference type="InterPro" id="IPR050109">
    <property type="entry name" value="HTH-type_TetR-like_transc_reg"/>
</dbReference>
<evidence type="ECO:0000256" key="2">
    <source>
        <dbReference type="PROSITE-ProRule" id="PRU00335"/>
    </source>
</evidence>
<sequence length="220" mass="22919">MSDVTEGVSARSGRRAGESGTREAILNAARTRFAEVGFDKASIRSIAGAAGVDPALVHHYFGTKQQLFSAALNLPIDPELIRAPIRAAEPDRLGETVVRTVVGAWDSSVGVHAVAAFRGILAGGDAALARRFLLEVALKDVREKVDSPPGSGTTRVVLAVSQMIGLLVARKILQVEPVASMPLDELAAAVGPTIQRYLTGDLPVAGGWADLPPSGISPGR</sequence>
<evidence type="ECO:0000313" key="5">
    <source>
        <dbReference type="EMBL" id="PPJ29078.1"/>
    </source>
</evidence>
<dbReference type="Gene3D" id="1.10.357.10">
    <property type="entry name" value="Tetracycline Repressor, domain 2"/>
    <property type="match status" value="1"/>
</dbReference>
<dbReference type="Gene3D" id="1.10.10.60">
    <property type="entry name" value="Homeodomain-like"/>
    <property type="match status" value="1"/>
</dbReference>
<evidence type="ECO:0000259" key="4">
    <source>
        <dbReference type="PROSITE" id="PS50977"/>
    </source>
</evidence>
<evidence type="ECO:0000256" key="3">
    <source>
        <dbReference type="SAM" id="MobiDB-lite"/>
    </source>
</evidence>
<reference evidence="5 6" key="1">
    <citation type="submission" date="2018-02" db="EMBL/GenBank/DDBJ databases">
        <title>8 Nocardia nova and 1 Nocardia cyriacigeorgica strain used for evolution to TMP-SMX.</title>
        <authorList>
            <person name="Mehta H."/>
            <person name="Weng J."/>
            <person name="Shamoo Y."/>
        </authorList>
    </citation>
    <scope>NUCLEOTIDE SEQUENCE [LARGE SCALE GENOMIC DNA]</scope>
    <source>
        <strain evidence="5 6">BAA2227</strain>
    </source>
</reference>
<dbReference type="InterPro" id="IPR036271">
    <property type="entry name" value="Tet_transcr_reg_TetR-rel_C_sf"/>
</dbReference>
<dbReference type="RefSeq" id="WP_104363085.1">
    <property type="nucleotide sequence ID" value="NZ_PSZD01000006.1"/>
</dbReference>
<dbReference type="InterPro" id="IPR001647">
    <property type="entry name" value="HTH_TetR"/>
</dbReference>
<dbReference type="PANTHER" id="PTHR30055:SF235">
    <property type="entry name" value="TRANSCRIPTIONAL REGULATORY PROTEIN"/>
    <property type="match status" value="1"/>
</dbReference>
<dbReference type="InterPro" id="IPR041678">
    <property type="entry name" value="TetR_C_16"/>
</dbReference>
<comment type="caution">
    <text evidence="5">The sequence shown here is derived from an EMBL/GenBank/DDBJ whole genome shotgun (WGS) entry which is preliminary data.</text>
</comment>
<dbReference type="PRINTS" id="PR00455">
    <property type="entry name" value="HTHTETR"/>
</dbReference>
<gene>
    <name evidence="5" type="ORF">C5F51_11360</name>
</gene>
<name>A0A2S6A7S3_9NOCA</name>
<protein>
    <submittedName>
        <fullName evidence="5">TetR family transcriptional regulator</fullName>
    </submittedName>
</protein>
<dbReference type="InterPro" id="IPR009057">
    <property type="entry name" value="Homeodomain-like_sf"/>
</dbReference>
<dbReference type="GO" id="GO:0003700">
    <property type="term" value="F:DNA-binding transcription factor activity"/>
    <property type="evidence" value="ECO:0007669"/>
    <property type="project" value="TreeGrafter"/>
</dbReference>
<evidence type="ECO:0000256" key="1">
    <source>
        <dbReference type="ARBA" id="ARBA00023125"/>
    </source>
</evidence>
<feature type="DNA-binding region" description="H-T-H motif" evidence="2">
    <location>
        <begin position="42"/>
        <end position="61"/>
    </location>
</feature>
<dbReference type="EMBL" id="PSZD01000006">
    <property type="protein sequence ID" value="PPJ29078.1"/>
    <property type="molecule type" value="Genomic_DNA"/>
</dbReference>
<feature type="domain" description="HTH tetR-type" evidence="4">
    <location>
        <begin position="19"/>
        <end position="79"/>
    </location>
</feature>
<dbReference type="GO" id="GO:0000976">
    <property type="term" value="F:transcription cis-regulatory region binding"/>
    <property type="evidence" value="ECO:0007669"/>
    <property type="project" value="TreeGrafter"/>
</dbReference>
<evidence type="ECO:0000313" key="6">
    <source>
        <dbReference type="Proteomes" id="UP000238356"/>
    </source>
</evidence>
<dbReference type="Proteomes" id="UP000238356">
    <property type="component" value="Unassembled WGS sequence"/>
</dbReference>
<accession>A0A2S6A7S3</accession>
<dbReference type="Pfam" id="PF17920">
    <property type="entry name" value="TetR_C_16"/>
    <property type="match status" value="1"/>
</dbReference>
<dbReference type="PANTHER" id="PTHR30055">
    <property type="entry name" value="HTH-TYPE TRANSCRIPTIONAL REGULATOR RUTR"/>
    <property type="match status" value="1"/>
</dbReference>
<dbReference type="Pfam" id="PF00440">
    <property type="entry name" value="TetR_N"/>
    <property type="match status" value="1"/>
</dbReference>
<dbReference type="PROSITE" id="PS50977">
    <property type="entry name" value="HTH_TETR_2"/>
    <property type="match status" value="1"/>
</dbReference>
<dbReference type="SUPFAM" id="SSF48498">
    <property type="entry name" value="Tetracyclin repressor-like, C-terminal domain"/>
    <property type="match status" value="1"/>
</dbReference>
<dbReference type="AlphaFoldDB" id="A0A2S6A7S3"/>
<keyword evidence="1 2" id="KW-0238">DNA-binding</keyword>
<organism evidence="5 6">
    <name type="scientific">Nocardia nova</name>
    <dbReference type="NCBI Taxonomy" id="37330"/>
    <lineage>
        <taxon>Bacteria</taxon>
        <taxon>Bacillati</taxon>
        <taxon>Actinomycetota</taxon>
        <taxon>Actinomycetes</taxon>
        <taxon>Mycobacteriales</taxon>
        <taxon>Nocardiaceae</taxon>
        <taxon>Nocardia</taxon>
    </lineage>
</organism>
<feature type="region of interest" description="Disordered" evidence="3">
    <location>
        <begin position="1"/>
        <end position="21"/>
    </location>
</feature>
<proteinExistence type="predicted"/>
<keyword evidence="6" id="KW-1185">Reference proteome</keyword>
<dbReference type="SUPFAM" id="SSF46689">
    <property type="entry name" value="Homeodomain-like"/>
    <property type="match status" value="1"/>
</dbReference>